<dbReference type="Proteomes" id="UP001597183">
    <property type="component" value="Unassembled WGS sequence"/>
</dbReference>
<dbReference type="RefSeq" id="WP_317793339.1">
    <property type="nucleotide sequence ID" value="NZ_AP028461.1"/>
</dbReference>
<protein>
    <submittedName>
        <fullName evidence="1">Uncharacterized protein</fullName>
    </submittedName>
</protein>
<proteinExistence type="predicted"/>
<dbReference type="EMBL" id="JBHTMK010000018">
    <property type="protein sequence ID" value="MFD1366581.1"/>
    <property type="molecule type" value="Genomic_DNA"/>
</dbReference>
<keyword evidence="2" id="KW-1185">Reference proteome</keyword>
<organism evidence="1 2">
    <name type="scientific">Actinoplanes sichuanensis</name>
    <dbReference type="NCBI Taxonomy" id="512349"/>
    <lineage>
        <taxon>Bacteria</taxon>
        <taxon>Bacillati</taxon>
        <taxon>Actinomycetota</taxon>
        <taxon>Actinomycetes</taxon>
        <taxon>Micromonosporales</taxon>
        <taxon>Micromonosporaceae</taxon>
        <taxon>Actinoplanes</taxon>
    </lineage>
</organism>
<sequence>MSETWFLISVDAGMSSMPWRIRADSARQIRETFAEVAVVAGPAERATDLAAGIDDVDIDSPVLPSALAALRATRDAQRDRPGFGALLDRDVIHLRARDDESDDDTLPEIYLMELGPDGHRRRQVEIFRDGTSVRIRPEDILFDPPADLYDPDLAAQEITAAEFEEGWRAAGR</sequence>
<accession>A0ABW4A7B0</accession>
<comment type="caution">
    <text evidence="1">The sequence shown here is derived from an EMBL/GenBank/DDBJ whole genome shotgun (WGS) entry which is preliminary data.</text>
</comment>
<evidence type="ECO:0000313" key="1">
    <source>
        <dbReference type="EMBL" id="MFD1366581.1"/>
    </source>
</evidence>
<reference evidence="2" key="1">
    <citation type="journal article" date="2019" name="Int. J. Syst. Evol. Microbiol.">
        <title>The Global Catalogue of Microorganisms (GCM) 10K type strain sequencing project: providing services to taxonomists for standard genome sequencing and annotation.</title>
        <authorList>
            <consortium name="The Broad Institute Genomics Platform"/>
            <consortium name="The Broad Institute Genome Sequencing Center for Infectious Disease"/>
            <person name="Wu L."/>
            <person name="Ma J."/>
        </authorList>
    </citation>
    <scope>NUCLEOTIDE SEQUENCE [LARGE SCALE GENOMIC DNA]</scope>
    <source>
        <strain evidence="2">CCM 7526</strain>
    </source>
</reference>
<name>A0ABW4A7B0_9ACTN</name>
<gene>
    <name evidence="1" type="ORF">ACFQ5G_14605</name>
</gene>
<evidence type="ECO:0000313" key="2">
    <source>
        <dbReference type="Proteomes" id="UP001597183"/>
    </source>
</evidence>